<evidence type="ECO:0000256" key="1">
    <source>
        <dbReference type="ARBA" id="ARBA00022679"/>
    </source>
</evidence>
<keyword evidence="1 4" id="KW-0808">Transferase</keyword>
<proteinExistence type="predicted"/>
<feature type="domain" description="N-acetyltransferase" evidence="3">
    <location>
        <begin position="153"/>
        <end position="291"/>
    </location>
</feature>
<dbReference type="RefSeq" id="WP_251419222.1">
    <property type="nucleotide sequence ID" value="NZ_JAMQGM010000062.1"/>
</dbReference>
<dbReference type="GO" id="GO:0016746">
    <property type="term" value="F:acyltransferase activity"/>
    <property type="evidence" value="ECO:0007669"/>
    <property type="project" value="UniProtKB-KW"/>
</dbReference>
<reference evidence="4" key="1">
    <citation type="journal article" date="2023" name="Int. J. Syst. Evol. Microbiol.">
        <title>Streptomyces meridianus sp. nov. isolated from brackish water of the Tagus estuary in Alcochete, Portugal.</title>
        <authorList>
            <person name="Santos J.D.N."/>
            <person name="Klimek D."/>
            <person name="Calusinska M."/>
            <person name="Lobo Da Cunha A."/>
            <person name="Catita J."/>
            <person name="Goncalves H."/>
            <person name="Gonzalez I."/>
            <person name="Reyes F."/>
            <person name="Lage O.M."/>
        </authorList>
    </citation>
    <scope>NUCLEOTIDE SEQUENCE</scope>
    <source>
        <strain evidence="4">MTZ3.1</strain>
    </source>
</reference>
<evidence type="ECO:0000313" key="4">
    <source>
        <dbReference type="EMBL" id="MCM2580404.1"/>
    </source>
</evidence>
<organism evidence="4 5">
    <name type="scientific">Streptomyces meridianus</name>
    <dbReference type="NCBI Taxonomy" id="2938945"/>
    <lineage>
        <taxon>Bacteria</taxon>
        <taxon>Bacillati</taxon>
        <taxon>Actinomycetota</taxon>
        <taxon>Actinomycetes</taxon>
        <taxon>Kitasatosporales</taxon>
        <taxon>Streptomycetaceae</taxon>
        <taxon>Streptomyces</taxon>
    </lineage>
</organism>
<dbReference type="PANTHER" id="PTHR43877">
    <property type="entry name" value="AMINOALKYLPHOSPHONATE N-ACETYLTRANSFERASE-RELATED-RELATED"/>
    <property type="match status" value="1"/>
</dbReference>
<gene>
    <name evidence="4" type="ORF">M1E25_24225</name>
</gene>
<accession>A0ABT0XD02</accession>
<dbReference type="EMBL" id="JAMQGM010000062">
    <property type="protein sequence ID" value="MCM2580404.1"/>
    <property type="molecule type" value="Genomic_DNA"/>
</dbReference>
<dbReference type="InterPro" id="IPR000182">
    <property type="entry name" value="GNAT_dom"/>
</dbReference>
<dbReference type="EC" id="2.3.1.-" evidence="4"/>
<evidence type="ECO:0000259" key="3">
    <source>
        <dbReference type="PROSITE" id="PS51186"/>
    </source>
</evidence>
<comment type="caution">
    <text evidence="4">The sequence shown here is derived from an EMBL/GenBank/DDBJ whole genome shotgun (WGS) entry which is preliminary data.</text>
</comment>
<dbReference type="Gene3D" id="3.40.630.30">
    <property type="match status" value="1"/>
</dbReference>
<dbReference type="PROSITE" id="PS51186">
    <property type="entry name" value="GNAT"/>
    <property type="match status" value="1"/>
</dbReference>
<dbReference type="Pfam" id="PF00583">
    <property type="entry name" value="Acetyltransf_1"/>
    <property type="match status" value="1"/>
</dbReference>
<dbReference type="SUPFAM" id="SSF55729">
    <property type="entry name" value="Acyl-CoA N-acyltransferases (Nat)"/>
    <property type="match status" value="1"/>
</dbReference>
<evidence type="ECO:0000313" key="5">
    <source>
        <dbReference type="Proteomes" id="UP001167160"/>
    </source>
</evidence>
<dbReference type="Proteomes" id="UP001167160">
    <property type="component" value="Unassembled WGS sequence"/>
</dbReference>
<dbReference type="InterPro" id="IPR016181">
    <property type="entry name" value="Acyl_CoA_acyltransferase"/>
</dbReference>
<sequence length="291" mass="31250">MGWTTTHDIDVFTTAAGDFLRRDPVGNTLPLSVADTLRSAGLDLYGERAPEFGWWTGAAGRVAGAFLCTPPRPLLLSAMPAEAAAELADDRARVHGSDAGPDPARCTVNGAAEVAQAFAGAWQRCNGQAPRVDVRFRLHRLTGLVPPNPAPPGLARAATPADRPLLIDWLEHFARDTHEPMDDIPRIVDHWIRHGGFTLWETDGTPVACAGSRPSAAGSVRIGPVYTPDDQRRRGYGGAVTAAVTRAATESGAREILLFTDLANPTSNALYRRLGYRPVEDRLVLSFGKDT</sequence>
<dbReference type="InterPro" id="IPR050832">
    <property type="entry name" value="Bact_Acetyltransf"/>
</dbReference>
<keyword evidence="2 4" id="KW-0012">Acyltransferase</keyword>
<name>A0ABT0XD02_9ACTN</name>
<evidence type="ECO:0000256" key="2">
    <source>
        <dbReference type="ARBA" id="ARBA00023315"/>
    </source>
</evidence>
<keyword evidence="5" id="KW-1185">Reference proteome</keyword>
<protein>
    <submittedName>
        <fullName evidence="4">GNAT family N-acetyltransferase</fullName>
        <ecNumber evidence="4">2.3.1.-</ecNumber>
    </submittedName>
</protein>